<dbReference type="AlphaFoldDB" id="J3NTI8"/>
<dbReference type="RefSeq" id="XP_009220649.1">
    <property type="nucleotide sequence ID" value="XM_009222385.1"/>
</dbReference>
<evidence type="ECO:0000256" key="1">
    <source>
        <dbReference type="SAM" id="MobiDB-lite"/>
    </source>
</evidence>
<reference evidence="3" key="5">
    <citation type="submission" date="2018-04" db="UniProtKB">
        <authorList>
            <consortium name="EnsemblFungi"/>
        </authorList>
    </citation>
    <scope>IDENTIFICATION</scope>
    <source>
        <strain evidence="3">R3-111a-1</strain>
    </source>
</reference>
<dbReference type="GeneID" id="20345046"/>
<reference evidence="2" key="2">
    <citation type="submission" date="2010-07" db="EMBL/GenBank/DDBJ databases">
        <authorList>
            <consortium name="The Broad Institute Genome Sequencing Platform"/>
            <consortium name="Broad Institute Genome Sequencing Center for Infectious Disease"/>
            <person name="Ma L.-J."/>
            <person name="Dead R."/>
            <person name="Young S."/>
            <person name="Zeng Q."/>
            <person name="Koehrsen M."/>
            <person name="Alvarado L."/>
            <person name="Berlin A."/>
            <person name="Chapman S.B."/>
            <person name="Chen Z."/>
            <person name="Freedman E."/>
            <person name="Gellesch M."/>
            <person name="Goldberg J."/>
            <person name="Griggs A."/>
            <person name="Gujja S."/>
            <person name="Heilman E.R."/>
            <person name="Heiman D."/>
            <person name="Hepburn T."/>
            <person name="Howarth C."/>
            <person name="Jen D."/>
            <person name="Larson L."/>
            <person name="Mehta T."/>
            <person name="Neiman D."/>
            <person name="Pearson M."/>
            <person name="Roberts A."/>
            <person name="Saif S."/>
            <person name="Shea T."/>
            <person name="Shenoy N."/>
            <person name="Sisk P."/>
            <person name="Stolte C."/>
            <person name="Sykes S."/>
            <person name="Walk T."/>
            <person name="White J."/>
            <person name="Yandava C."/>
            <person name="Haas B."/>
            <person name="Nusbaum C."/>
            <person name="Birren B."/>
        </authorList>
    </citation>
    <scope>NUCLEOTIDE SEQUENCE</scope>
    <source>
        <strain evidence="2">R3-111a-1</strain>
    </source>
</reference>
<accession>J3NTI8</accession>
<evidence type="ECO:0000313" key="4">
    <source>
        <dbReference type="Proteomes" id="UP000006039"/>
    </source>
</evidence>
<protein>
    <submittedName>
        <fullName evidence="2 3">Uncharacterized protein</fullName>
    </submittedName>
</protein>
<reference evidence="3" key="4">
    <citation type="journal article" date="2015" name="G3 (Bethesda)">
        <title>Genome sequences of three phytopathogenic species of the Magnaporthaceae family of fungi.</title>
        <authorList>
            <person name="Okagaki L.H."/>
            <person name="Nunes C.C."/>
            <person name="Sailsbery J."/>
            <person name="Clay B."/>
            <person name="Brown D."/>
            <person name="John T."/>
            <person name="Oh Y."/>
            <person name="Young N."/>
            <person name="Fitzgerald M."/>
            <person name="Haas B.J."/>
            <person name="Zeng Q."/>
            <person name="Young S."/>
            <person name="Adiconis X."/>
            <person name="Fan L."/>
            <person name="Levin J.Z."/>
            <person name="Mitchell T.K."/>
            <person name="Okubara P.A."/>
            <person name="Farman M.L."/>
            <person name="Kohn L.M."/>
            <person name="Birren B."/>
            <person name="Ma L.-J."/>
            <person name="Dean R.A."/>
        </authorList>
    </citation>
    <scope>NUCLEOTIDE SEQUENCE</scope>
    <source>
        <strain evidence="3">R3-111a-1</strain>
    </source>
</reference>
<evidence type="ECO:0000313" key="2">
    <source>
        <dbReference type="EMBL" id="EJT79504.1"/>
    </source>
</evidence>
<reference evidence="4" key="1">
    <citation type="submission" date="2010-07" db="EMBL/GenBank/DDBJ databases">
        <title>The genome sequence of Gaeumannomyces graminis var. tritici strain R3-111a-1.</title>
        <authorList>
            <consortium name="The Broad Institute Genome Sequencing Platform"/>
            <person name="Ma L.-J."/>
            <person name="Dead R."/>
            <person name="Young S."/>
            <person name="Zeng Q."/>
            <person name="Koehrsen M."/>
            <person name="Alvarado L."/>
            <person name="Berlin A."/>
            <person name="Chapman S.B."/>
            <person name="Chen Z."/>
            <person name="Freedman E."/>
            <person name="Gellesch M."/>
            <person name="Goldberg J."/>
            <person name="Griggs A."/>
            <person name="Gujja S."/>
            <person name="Heilman E.R."/>
            <person name="Heiman D."/>
            <person name="Hepburn T."/>
            <person name="Howarth C."/>
            <person name="Jen D."/>
            <person name="Larson L."/>
            <person name="Mehta T."/>
            <person name="Neiman D."/>
            <person name="Pearson M."/>
            <person name="Roberts A."/>
            <person name="Saif S."/>
            <person name="Shea T."/>
            <person name="Shenoy N."/>
            <person name="Sisk P."/>
            <person name="Stolte C."/>
            <person name="Sykes S."/>
            <person name="Walk T."/>
            <person name="White J."/>
            <person name="Yandava C."/>
            <person name="Haas B."/>
            <person name="Nusbaum C."/>
            <person name="Birren B."/>
        </authorList>
    </citation>
    <scope>NUCLEOTIDE SEQUENCE [LARGE SCALE GENOMIC DNA]</scope>
    <source>
        <strain evidence="4">R3-111a-1</strain>
    </source>
</reference>
<gene>
    <name evidence="3" type="primary">20345046</name>
    <name evidence="2" type="ORF">GGTG_04588</name>
</gene>
<feature type="region of interest" description="Disordered" evidence="1">
    <location>
        <begin position="1"/>
        <end position="27"/>
    </location>
</feature>
<dbReference type="Proteomes" id="UP000006039">
    <property type="component" value="Unassembled WGS sequence"/>
</dbReference>
<dbReference type="EnsemblFungi" id="EJT79504">
    <property type="protein sequence ID" value="EJT79504"/>
    <property type="gene ID" value="GGTG_04588"/>
</dbReference>
<dbReference type="HOGENOM" id="CLU_2654623_0_0_1"/>
<organism evidence="2">
    <name type="scientific">Gaeumannomyces tritici (strain R3-111a-1)</name>
    <name type="common">Wheat and barley take-all root rot fungus</name>
    <name type="synonym">Gaeumannomyces graminis var. tritici</name>
    <dbReference type="NCBI Taxonomy" id="644352"/>
    <lineage>
        <taxon>Eukaryota</taxon>
        <taxon>Fungi</taxon>
        <taxon>Dikarya</taxon>
        <taxon>Ascomycota</taxon>
        <taxon>Pezizomycotina</taxon>
        <taxon>Sordariomycetes</taxon>
        <taxon>Sordariomycetidae</taxon>
        <taxon>Magnaporthales</taxon>
        <taxon>Magnaporthaceae</taxon>
        <taxon>Gaeumannomyces</taxon>
    </lineage>
</organism>
<name>J3NTI8_GAET3</name>
<keyword evidence="4" id="KW-1185">Reference proteome</keyword>
<sequence length="76" mass="7972">MSASSSGLKPRLLSTDDDQQQLAAAGATKAAKISLQLDDIALSPRYSYGGVRQKFSPWGRSLPRRGRGPGAAQGQA</sequence>
<proteinExistence type="predicted"/>
<evidence type="ECO:0000313" key="3">
    <source>
        <dbReference type="EnsemblFungi" id="EJT79504"/>
    </source>
</evidence>
<feature type="region of interest" description="Disordered" evidence="1">
    <location>
        <begin position="52"/>
        <end position="76"/>
    </location>
</feature>
<dbReference type="VEuPathDB" id="FungiDB:GGTG_04588"/>
<reference evidence="2" key="3">
    <citation type="submission" date="2010-09" db="EMBL/GenBank/DDBJ databases">
        <title>Annotation of Gaeumannomyces graminis var. tritici R3-111a-1.</title>
        <authorList>
            <consortium name="The Broad Institute Genome Sequencing Platform"/>
            <person name="Ma L.-J."/>
            <person name="Dead R."/>
            <person name="Young S.K."/>
            <person name="Zeng Q."/>
            <person name="Gargeya S."/>
            <person name="Fitzgerald M."/>
            <person name="Haas B."/>
            <person name="Abouelleil A."/>
            <person name="Alvarado L."/>
            <person name="Arachchi H.M."/>
            <person name="Berlin A."/>
            <person name="Brown A."/>
            <person name="Chapman S.B."/>
            <person name="Chen Z."/>
            <person name="Dunbar C."/>
            <person name="Freedman E."/>
            <person name="Gearin G."/>
            <person name="Gellesch M."/>
            <person name="Goldberg J."/>
            <person name="Griggs A."/>
            <person name="Gujja S."/>
            <person name="Heiman D."/>
            <person name="Howarth C."/>
            <person name="Larson L."/>
            <person name="Lui A."/>
            <person name="MacDonald P.J.P."/>
            <person name="Mehta T."/>
            <person name="Montmayeur A."/>
            <person name="Murphy C."/>
            <person name="Neiman D."/>
            <person name="Pearson M."/>
            <person name="Priest M."/>
            <person name="Roberts A."/>
            <person name="Saif S."/>
            <person name="Shea T."/>
            <person name="Shenoy N."/>
            <person name="Sisk P."/>
            <person name="Stolte C."/>
            <person name="Sykes S."/>
            <person name="Yandava C."/>
            <person name="Wortman J."/>
            <person name="Nusbaum C."/>
            <person name="Birren B."/>
        </authorList>
    </citation>
    <scope>NUCLEOTIDE SEQUENCE</scope>
    <source>
        <strain evidence="2">R3-111a-1</strain>
    </source>
</reference>
<dbReference type="EMBL" id="GL385396">
    <property type="protein sequence ID" value="EJT79504.1"/>
    <property type="molecule type" value="Genomic_DNA"/>
</dbReference>